<reference evidence="2 3" key="1">
    <citation type="journal article" date="2013" name="Proc. Natl. Acad. Sci. U.S.A.">
        <title>Genome of an arbuscular mycorrhizal fungus provides insight into the oldest plant symbiosis.</title>
        <authorList>
            <person name="Tisserant E."/>
            <person name="Malbreil M."/>
            <person name="Kuo A."/>
            <person name="Kohler A."/>
            <person name="Symeonidi A."/>
            <person name="Balestrini R."/>
            <person name="Charron P."/>
            <person name="Duensing N."/>
            <person name="Frei Dit Frey N."/>
            <person name="Gianinazzi-Pearson V."/>
            <person name="Gilbert L.B."/>
            <person name="Handa Y."/>
            <person name="Herr J.R."/>
            <person name="Hijri M."/>
            <person name="Koul R."/>
            <person name="Kawaguchi M."/>
            <person name="Krajinski F."/>
            <person name="Lammers P.J."/>
            <person name="Masclaux F.G."/>
            <person name="Murat C."/>
            <person name="Morin E."/>
            <person name="Ndikumana S."/>
            <person name="Pagni M."/>
            <person name="Petitpierre D."/>
            <person name="Requena N."/>
            <person name="Rosikiewicz P."/>
            <person name="Riley R."/>
            <person name="Saito K."/>
            <person name="San Clemente H."/>
            <person name="Shapiro H."/>
            <person name="van Tuinen D."/>
            <person name="Becard G."/>
            <person name="Bonfante P."/>
            <person name="Paszkowski U."/>
            <person name="Shachar-Hill Y.Y."/>
            <person name="Tuskan G.A."/>
            <person name="Young P.W."/>
            <person name="Sanders I.R."/>
            <person name="Henrissat B."/>
            <person name="Rensing S.A."/>
            <person name="Grigoriev I.V."/>
            <person name="Corradi N."/>
            <person name="Roux C."/>
            <person name="Martin F."/>
        </authorList>
    </citation>
    <scope>NUCLEOTIDE SEQUENCE [LARGE SCALE GENOMIC DNA]</scope>
    <source>
        <strain evidence="2 3">DAOM 197198</strain>
    </source>
</reference>
<keyword evidence="1" id="KW-0812">Transmembrane</keyword>
<keyword evidence="1" id="KW-1133">Transmembrane helix</keyword>
<dbReference type="AlphaFoldDB" id="A0A2P4QUT9"/>
<sequence>MITWKNVQVFTQRKSNCDVLNVAPRINERKDPFIIKPLYLLRLIGTLRRLLFLAFAINRIDTMIVTVSLFYNLNDLTTTLSLNGLFLLHQIIYMRVVGRHLYRTVMIDSLFIL</sequence>
<dbReference type="EMBL" id="AUPC02000011">
    <property type="protein sequence ID" value="POG81423.1"/>
    <property type="molecule type" value="Genomic_DNA"/>
</dbReference>
<evidence type="ECO:0000313" key="2">
    <source>
        <dbReference type="EMBL" id="POG81423.1"/>
    </source>
</evidence>
<keyword evidence="1" id="KW-0472">Membrane</keyword>
<keyword evidence="3" id="KW-1185">Reference proteome</keyword>
<protein>
    <submittedName>
        <fullName evidence="2">Uncharacterized protein</fullName>
    </submittedName>
</protein>
<comment type="caution">
    <text evidence="2">The sequence shown here is derived from an EMBL/GenBank/DDBJ whole genome shotgun (WGS) entry which is preliminary data.</text>
</comment>
<accession>A0A2P4QUT9</accession>
<feature type="transmembrane region" description="Helical" evidence="1">
    <location>
        <begin position="77"/>
        <end position="96"/>
    </location>
</feature>
<evidence type="ECO:0000256" key="1">
    <source>
        <dbReference type="SAM" id="Phobius"/>
    </source>
</evidence>
<organism evidence="2 3">
    <name type="scientific">Rhizophagus irregularis (strain DAOM 181602 / DAOM 197198 / MUCL 43194)</name>
    <name type="common">Arbuscular mycorrhizal fungus</name>
    <name type="synonym">Glomus intraradices</name>
    <dbReference type="NCBI Taxonomy" id="747089"/>
    <lineage>
        <taxon>Eukaryota</taxon>
        <taxon>Fungi</taxon>
        <taxon>Fungi incertae sedis</taxon>
        <taxon>Mucoromycota</taxon>
        <taxon>Glomeromycotina</taxon>
        <taxon>Glomeromycetes</taxon>
        <taxon>Glomerales</taxon>
        <taxon>Glomeraceae</taxon>
        <taxon>Rhizophagus</taxon>
    </lineage>
</organism>
<gene>
    <name evidence="2" type="ORF">GLOIN_2v1507787</name>
</gene>
<dbReference type="Proteomes" id="UP000018888">
    <property type="component" value="Unassembled WGS sequence"/>
</dbReference>
<evidence type="ECO:0000313" key="3">
    <source>
        <dbReference type="Proteomes" id="UP000018888"/>
    </source>
</evidence>
<feature type="transmembrane region" description="Helical" evidence="1">
    <location>
        <begin position="50"/>
        <end position="71"/>
    </location>
</feature>
<reference evidence="2 3" key="2">
    <citation type="journal article" date="2018" name="New Phytol.">
        <title>High intraspecific genome diversity in the model arbuscular mycorrhizal symbiont Rhizophagus irregularis.</title>
        <authorList>
            <person name="Chen E.C.H."/>
            <person name="Morin E."/>
            <person name="Beaudet D."/>
            <person name="Noel J."/>
            <person name="Yildirir G."/>
            <person name="Ndikumana S."/>
            <person name="Charron P."/>
            <person name="St-Onge C."/>
            <person name="Giorgi J."/>
            <person name="Kruger M."/>
            <person name="Marton T."/>
            <person name="Ropars J."/>
            <person name="Grigoriev I.V."/>
            <person name="Hainaut M."/>
            <person name="Henrissat B."/>
            <person name="Roux C."/>
            <person name="Martin F."/>
            <person name="Corradi N."/>
        </authorList>
    </citation>
    <scope>NUCLEOTIDE SEQUENCE [LARGE SCALE GENOMIC DNA]</scope>
    <source>
        <strain evidence="2 3">DAOM 197198</strain>
    </source>
</reference>
<proteinExistence type="predicted"/>
<name>A0A2P4QUT9_RHIID</name>